<evidence type="ECO:0000256" key="4">
    <source>
        <dbReference type="SAM" id="MobiDB-lite"/>
    </source>
</evidence>
<feature type="region of interest" description="Disordered" evidence="4">
    <location>
        <begin position="1"/>
        <end position="30"/>
    </location>
</feature>
<feature type="modified residue" description="4-aspartylphosphate" evidence="3">
    <location>
        <position position="130"/>
    </location>
</feature>
<dbReference type="Pfam" id="PF00072">
    <property type="entry name" value="Response_reg"/>
    <property type="match status" value="1"/>
</dbReference>
<dbReference type="Proteomes" id="UP001378188">
    <property type="component" value="Unassembled WGS sequence"/>
</dbReference>
<name>A0AAW9RRU3_9HYPH</name>
<dbReference type="EMBL" id="JAZHOF010000001">
    <property type="protein sequence ID" value="MEJ8570236.1"/>
    <property type="molecule type" value="Genomic_DNA"/>
</dbReference>
<dbReference type="CDD" id="cd17546">
    <property type="entry name" value="REC_hyHK_CKI1_RcsC-like"/>
    <property type="match status" value="1"/>
</dbReference>
<dbReference type="SUPFAM" id="SSF52172">
    <property type="entry name" value="CheY-like"/>
    <property type="match status" value="1"/>
</dbReference>
<evidence type="ECO:0000259" key="5">
    <source>
        <dbReference type="PROSITE" id="PS50110"/>
    </source>
</evidence>
<keyword evidence="7" id="KW-1185">Reference proteome</keyword>
<comment type="caution">
    <text evidence="6">The sequence shown here is derived from an EMBL/GenBank/DDBJ whole genome shotgun (WGS) entry which is preliminary data.</text>
</comment>
<evidence type="ECO:0000256" key="2">
    <source>
        <dbReference type="ARBA" id="ARBA00023012"/>
    </source>
</evidence>
<evidence type="ECO:0000313" key="6">
    <source>
        <dbReference type="EMBL" id="MEJ8570236.1"/>
    </source>
</evidence>
<dbReference type="InterPro" id="IPR011006">
    <property type="entry name" value="CheY-like_superfamily"/>
</dbReference>
<protein>
    <submittedName>
        <fullName evidence="6">Response regulator</fullName>
    </submittedName>
</protein>
<dbReference type="PROSITE" id="PS50110">
    <property type="entry name" value="RESPONSE_REGULATORY"/>
    <property type="match status" value="1"/>
</dbReference>
<accession>A0AAW9RRU3</accession>
<dbReference type="Gene3D" id="3.40.50.2300">
    <property type="match status" value="1"/>
</dbReference>
<dbReference type="PANTHER" id="PTHR45339">
    <property type="entry name" value="HYBRID SIGNAL TRANSDUCTION HISTIDINE KINASE J"/>
    <property type="match status" value="1"/>
</dbReference>
<dbReference type="GO" id="GO:0000160">
    <property type="term" value="P:phosphorelay signal transduction system"/>
    <property type="evidence" value="ECO:0007669"/>
    <property type="project" value="UniProtKB-KW"/>
</dbReference>
<dbReference type="SMART" id="SM00448">
    <property type="entry name" value="REC"/>
    <property type="match status" value="1"/>
</dbReference>
<dbReference type="AlphaFoldDB" id="A0AAW9RRU3"/>
<keyword evidence="1 3" id="KW-0597">Phosphoprotein</keyword>
<feature type="domain" description="Response regulatory" evidence="5">
    <location>
        <begin position="81"/>
        <end position="195"/>
    </location>
</feature>
<sequence>MTVHEKPGTGKPGAAASHGDGGAGDGVAADDGTFEDQAGIAALAELVANHPESAPALSVPLSALAVTSRRPGHGASALKPRVLLVEGNPVNRLLVGVLLERLGLEHVAVGCGEEAIYRFAREPFDAIMLDVAMDGLGGLATAKAMQMLVGDDMPPLVALGGADLEEDVLEAAGISAVAETPLDTNRIAMALIAAIERDVEDETAR</sequence>
<evidence type="ECO:0000313" key="7">
    <source>
        <dbReference type="Proteomes" id="UP001378188"/>
    </source>
</evidence>
<dbReference type="RefSeq" id="WP_340327969.1">
    <property type="nucleotide sequence ID" value="NZ_JAZHOF010000001.1"/>
</dbReference>
<dbReference type="PANTHER" id="PTHR45339:SF1">
    <property type="entry name" value="HYBRID SIGNAL TRANSDUCTION HISTIDINE KINASE J"/>
    <property type="match status" value="1"/>
</dbReference>
<gene>
    <name evidence="6" type="ORF">V3328_02020</name>
</gene>
<evidence type="ECO:0000256" key="1">
    <source>
        <dbReference type="ARBA" id="ARBA00022553"/>
    </source>
</evidence>
<keyword evidence="2" id="KW-0902">Two-component regulatory system</keyword>
<reference evidence="6 7" key="1">
    <citation type="submission" date="2024-02" db="EMBL/GenBank/DDBJ databases">
        <title>Genome analysis and characterization of Microbaculum marinisediminis sp. nov., isolated from marine sediment.</title>
        <authorList>
            <person name="Du Z.-J."/>
            <person name="Ye Y.-Q."/>
            <person name="Zhang Z.-R."/>
            <person name="Yuan S.-M."/>
            <person name="Zhang X.-Y."/>
        </authorList>
    </citation>
    <scope>NUCLEOTIDE SEQUENCE [LARGE SCALE GENOMIC DNA]</scope>
    <source>
        <strain evidence="6 7">SDUM1044001</strain>
    </source>
</reference>
<evidence type="ECO:0000256" key="3">
    <source>
        <dbReference type="PROSITE-ProRule" id="PRU00169"/>
    </source>
</evidence>
<dbReference type="InterPro" id="IPR001789">
    <property type="entry name" value="Sig_transdc_resp-reg_receiver"/>
</dbReference>
<organism evidence="6 7">
    <name type="scientific">Microbaculum marinum</name>
    <dbReference type="NCBI Taxonomy" id="1764581"/>
    <lineage>
        <taxon>Bacteria</taxon>
        <taxon>Pseudomonadati</taxon>
        <taxon>Pseudomonadota</taxon>
        <taxon>Alphaproteobacteria</taxon>
        <taxon>Hyphomicrobiales</taxon>
        <taxon>Tepidamorphaceae</taxon>
        <taxon>Microbaculum</taxon>
    </lineage>
</organism>
<proteinExistence type="predicted"/>